<evidence type="ECO:0000313" key="3">
    <source>
        <dbReference type="Proteomes" id="UP000239576"/>
    </source>
</evidence>
<evidence type="ECO:0000313" key="2">
    <source>
        <dbReference type="EMBL" id="PSB24656.1"/>
    </source>
</evidence>
<dbReference type="InterPro" id="IPR002921">
    <property type="entry name" value="Fungal_lipase-type"/>
</dbReference>
<dbReference type="Gene3D" id="3.40.50.1820">
    <property type="entry name" value="alpha/beta hydrolase"/>
    <property type="match status" value="1"/>
</dbReference>
<dbReference type="Proteomes" id="UP000239576">
    <property type="component" value="Unassembled WGS sequence"/>
</dbReference>
<organism evidence="2 3">
    <name type="scientific">Stenomitos frigidus ULC18</name>
    <dbReference type="NCBI Taxonomy" id="2107698"/>
    <lineage>
        <taxon>Bacteria</taxon>
        <taxon>Bacillati</taxon>
        <taxon>Cyanobacteriota</taxon>
        <taxon>Cyanophyceae</taxon>
        <taxon>Leptolyngbyales</taxon>
        <taxon>Leptolyngbyaceae</taxon>
        <taxon>Stenomitos</taxon>
    </lineage>
</organism>
<feature type="domain" description="Fungal lipase-type" evidence="1">
    <location>
        <begin position="57"/>
        <end position="206"/>
    </location>
</feature>
<comment type="caution">
    <text evidence="2">The sequence shown here is derived from an EMBL/GenBank/DDBJ whole genome shotgun (WGS) entry which is preliminary data.</text>
</comment>
<protein>
    <submittedName>
        <fullName evidence="2">Lipase</fullName>
    </submittedName>
</protein>
<dbReference type="EMBL" id="PVWK01000142">
    <property type="protein sequence ID" value="PSB24656.1"/>
    <property type="molecule type" value="Genomic_DNA"/>
</dbReference>
<dbReference type="PANTHER" id="PTHR45856">
    <property type="entry name" value="ALPHA/BETA-HYDROLASES SUPERFAMILY PROTEIN"/>
    <property type="match status" value="1"/>
</dbReference>
<sequence length="252" mass="28289">MDNSKAIKCAILSQEIYQDFAQLKFADFPGITPGWINQATTDTQGAILLDATGSSLYIVFRGSEQRLDWHTNFEFSQKEANFKQAVIQEQIVQDRAQVYPYAAESSSGAKMHQGFVDAYFSVRDQIHTYLKSHSVSSVTVTGHSLGGALATLCAVDVQYNFSPVDVELYTFGSPRVGNSGFRDSFNQRVPKSYRFVYGMDIVPALPRPWQGYSHVDAEYRLGPRLSLNFVTQRFKDHAISNYLNALKEQAAR</sequence>
<dbReference type="SUPFAM" id="SSF53474">
    <property type="entry name" value="alpha/beta-Hydrolases"/>
    <property type="match status" value="1"/>
</dbReference>
<reference evidence="2 3" key="2">
    <citation type="submission" date="2018-03" db="EMBL/GenBank/DDBJ databases">
        <title>The ancient ancestry and fast evolution of plastids.</title>
        <authorList>
            <person name="Moore K.R."/>
            <person name="Magnabosco C."/>
            <person name="Momper L."/>
            <person name="Gold D.A."/>
            <person name="Bosak T."/>
            <person name="Fournier G.P."/>
        </authorList>
    </citation>
    <scope>NUCLEOTIDE SEQUENCE [LARGE SCALE GENOMIC DNA]</scope>
    <source>
        <strain evidence="2 3">ULC18</strain>
    </source>
</reference>
<dbReference type="InterPro" id="IPR051218">
    <property type="entry name" value="Sec_MonoDiacylglyc_Lipase"/>
</dbReference>
<dbReference type="CDD" id="cd00519">
    <property type="entry name" value="Lipase_3"/>
    <property type="match status" value="1"/>
</dbReference>
<dbReference type="GO" id="GO:0006629">
    <property type="term" value="P:lipid metabolic process"/>
    <property type="evidence" value="ECO:0007669"/>
    <property type="project" value="InterPro"/>
</dbReference>
<gene>
    <name evidence="2" type="ORF">C7B82_26975</name>
</gene>
<evidence type="ECO:0000259" key="1">
    <source>
        <dbReference type="Pfam" id="PF01764"/>
    </source>
</evidence>
<accession>A0A2T1DVW3</accession>
<dbReference type="OrthoDB" id="5522031at2"/>
<keyword evidence="3" id="KW-1185">Reference proteome</keyword>
<dbReference type="PANTHER" id="PTHR45856:SF11">
    <property type="entry name" value="FUNGAL LIPASE-LIKE DOMAIN-CONTAINING PROTEIN"/>
    <property type="match status" value="1"/>
</dbReference>
<dbReference type="RefSeq" id="WP_106259920.1">
    <property type="nucleotide sequence ID" value="NZ_CAWNSW010000105.1"/>
</dbReference>
<dbReference type="AlphaFoldDB" id="A0A2T1DVW3"/>
<proteinExistence type="predicted"/>
<name>A0A2T1DVW3_9CYAN</name>
<reference evidence="3" key="1">
    <citation type="submission" date="2018-02" db="EMBL/GenBank/DDBJ databases">
        <authorList>
            <person name="Moore K."/>
            <person name="Momper L."/>
        </authorList>
    </citation>
    <scope>NUCLEOTIDE SEQUENCE [LARGE SCALE GENOMIC DNA]</scope>
    <source>
        <strain evidence="3">ULC18</strain>
    </source>
</reference>
<dbReference type="InterPro" id="IPR029058">
    <property type="entry name" value="AB_hydrolase_fold"/>
</dbReference>
<dbReference type="Pfam" id="PF01764">
    <property type="entry name" value="Lipase_3"/>
    <property type="match status" value="1"/>
</dbReference>